<dbReference type="PANTHER" id="PTHR33121">
    <property type="entry name" value="CYCLIC DI-GMP PHOSPHODIESTERASE PDEF"/>
    <property type="match status" value="1"/>
</dbReference>
<feature type="domain" description="EAL" evidence="1">
    <location>
        <begin position="269"/>
        <end position="524"/>
    </location>
</feature>
<dbReference type="InterPro" id="IPR000160">
    <property type="entry name" value="GGDEF_dom"/>
</dbReference>
<feature type="domain" description="GGDEF" evidence="2">
    <location>
        <begin position="127"/>
        <end position="260"/>
    </location>
</feature>
<evidence type="ECO:0008006" key="5">
    <source>
        <dbReference type="Google" id="ProtNLM"/>
    </source>
</evidence>
<dbReference type="SUPFAM" id="SSF141868">
    <property type="entry name" value="EAL domain-like"/>
    <property type="match status" value="1"/>
</dbReference>
<gene>
    <name evidence="3" type="ORF">CXK94_19200</name>
</gene>
<dbReference type="CDD" id="cd01949">
    <property type="entry name" value="GGDEF"/>
    <property type="match status" value="1"/>
</dbReference>
<dbReference type="SMART" id="SM00052">
    <property type="entry name" value="EAL"/>
    <property type="match status" value="1"/>
</dbReference>
<dbReference type="Gene3D" id="3.30.70.270">
    <property type="match status" value="1"/>
</dbReference>
<evidence type="ECO:0000313" key="3">
    <source>
        <dbReference type="EMBL" id="PNG05827.1"/>
    </source>
</evidence>
<evidence type="ECO:0000313" key="4">
    <source>
        <dbReference type="Proteomes" id="UP000236023"/>
    </source>
</evidence>
<dbReference type="InterPro" id="IPR001633">
    <property type="entry name" value="EAL_dom"/>
</dbReference>
<reference evidence="3 4" key="1">
    <citation type="submission" date="2018-01" db="EMBL/GenBank/DDBJ databases">
        <title>Denitrification phenotypes of diverse strains of Pseudomonas stutzeri.</title>
        <authorList>
            <person name="Milligan D.A."/>
            <person name="Bergaust L."/>
            <person name="Bakken L.R."/>
            <person name="Frostegard A."/>
        </authorList>
    </citation>
    <scope>NUCLEOTIDE SEQUENCE [LARGE SCALE GENOMIC DNA]</scope>
    <source>
        <strain evidence="3 4">24a75</strain>
    </source>
</reference>
<evidence type="ECO:0000259" key="1">
    <source>
        <dbReference type="PROSITE" id="PS50883"/>
    </source>
</evidence>
<sequence length="528" mass="58279">MWPAPHGRVVSDHPTRTNYICTRPLPADLLGTCDTDGRAPGMPPTPEDASMPARLPSRHAQLPAPTEAALDLSLISAVSIIRDIAPAPLQIYGHGGQEPRAAAPLPTPTRFCQALQRMMTYSQHDLRQLALICIDLDNFREVNDNHGQEAGDRLLVMVVERLRHNLRDTDLLARLDSDRFVVASPLPEGRLLPRLLGDRLRGLFDEPFEAGGLCLEVKASLGIAIHSGIATTAEKLLHDATLAMHQAKAEGGNILRFFRSELRQRAEHVYKTVSRLRRAVERGHLEVHYQLQFELNETHRPSGLEALLRWRDGDAGLVPPERFLPLAAEYDLMPVINRWLVRQACRDNRTLIDAGLLDVPVAINICADTLLRDDFLASVRQALAESGLPGERLEVEIVESTALHDLNQAARSIGALKQLGVKMAMDDFGTGYSSPALLKSLPFDRIKIDRCFIAMLPDSPVDQAIVQGILSMARSAGMQVVAEGIEHPAQLDYLRQRGCAFGQGFWYARPLPPAELHQYLTAAASPLP</sequence>
<dbReference type="GO" id="GO:0071111">
    <property type="term" value="F:cyclic-guanylate-specific phosphodiesterase activity"/>
    <property type="evidence" value="ECO:0007669"/>
    <property type="project" value="InterPro"/>
</dbReference>
<dbReference type="Gene3D" id="3.20.20.450">
    <property type="entry name" value="EAL domain"/>
    <property type="match status" value="1"/>
</dbReference>
<dbReference type="NCBIfam" id="TIGR00254">
    <property type="entry name" value="GGDEF"/>
    <property type="match status" value="1"/>
</dbReference>
<dbReference type="InterPro" id="IPR050706">
    <property type="entry name" value="Cyclic-di-GMP_PDE-like"/>
</dbReference>
<dbReference type="PROSITE" id="PS50887">
    <property type="entry name" value="GGDEF"/>
    <property type="match status" value="1"/>
</dbReference>
<dbReference type="PANTHER" id="PTHR33121:SF79">
    <property type="entry name" value="CYCLIC DI-GMP PHOSPHODIESTERASE PDED-RELATED"/>
    <property type="match status" value="1"/>
</dbReference>
<protein>
    <recommendedName>
        <fullName evidence="5">Bifunctional diguanylate cyclase/phosphodiesterase</fullName>
    </recommendedName>
</protein>
<dbReference type="Pfam" id="PF00990">
    <property type="entry name" value="GGDEF"/>
    <property type="match status" value="1"/>
</dbReference>
<organism evidence="3 4">
    <name type="scientific">Stutzerimonas stutzeri</name>
    <name type="common">Pseudomonas stutzeri</name>
    <dbReference type="NCBI Taxonomy" id="316"/>
    <lineage>
        <taxon>Bacteria</taxon>
        <taxon>Pseudomonadati</taxon>
        <taxon>Pseudomonadota</taxon>
        <taxon>Gammaproteobacteria</taxon>
        <taxon>Pseudomonadales</taxon>
        <taxon>Pseudomonadaceae</taxon>
        <taxon>Stutzerimonas</taxon>
    </lineage>
</organism>
<dbReference type="InterPro" id="IPR043128">
    <property type="entry name" value="Rev_trsase/Diguanyl_cyclase"/>
</dbReference>
<accession>A0A2N8STM1</accession>
<name>A0A2N8STM1_STUST</name>
<dbReference type="PROSITE" id="PS50883">
    <property type="entry name" value="EAL"/>
    <property type="match status" value="1"/>
</dbReference>
<dbReference type="InterPro" id="IPR029787">
    <property type="entry name" value="Nucleotide_cyclase"/>
</dbReference>
<dbReference type="Proteomes" id="UP000236023">
    <property type="component" value="Unassembled WGS sequence"/>
</dbReference>
<dbReference type="SUPFAM" id="SSF55073">
    <property type="entry name" value="Nucleotide cyclase"/>
    <property type="match status" value="1"/>
</dbReference>
<proteinExistence type="predicted"/>
<dbReference type="Pfam" id="PF00563">
    <property type="entry name" value="EAL"/>
    <property type="match status" value="1"/>
</dbReference>
<dbReference type="CDD" id="cd01948">
    <property type="entry name" value="EAL"/>
    <property type="match status" value="1"/>
</dbReference>
<dbReference type="EMBL" id="POUT01000014">
    <property type="protein sequence ID" value="PNG05827.1"/>
    <property type="molecule type" value="Genomic_DNA"/>
</dbReference>
<dbReference type="AlphaFoldDB" id="A0A2N8STM1"/>
<dbReference type="InterPro" id="IPR035919">
    <property type="entry name" value="EAL_sf"/>
</dbReference>
<dbReference type="SMART" id="SM00267">
    <property type="entry name" value="GGDEF"/>
    <property type="match status" value="1"/>
</dbReference>
<evidence type="ECO:0000259" key="2">
    <source>
        <dbReference type="PROSITE" id="PS50887"/>
    </source>
</evidence>
<comment type="caution">
    <text evidence="3">The sequence shown here is derived from an EMBL/GenBank/DDBJ whole genome shotgun (WGS) entry which is preliminary data.</text>
</comment>